<feature type="binding site" evidence="3">
    <location>
        <begin position="224"/>
        <end position="225"/>
    </location>
    <ligand>
        <name>phosphoenolpyruvate</name>
        <dbReference type="ChEBI" id="CHEBI:58702"/>
    </ligand>
</feature>
<comment type="caution">
    <text evidence="5">The sequence shown here is derived from an EMBL/GenBank/DDBJ whole genome shotgun (WGS) entry which is preliminary data.</text>
</comment>
<evidence type="ECO:0000256" key="3">
    <source>
        <dbReference type="PIRSR" id="PIRSR602480-1"/>
    </source>
</evidence>
<evidence type="ECO:0000313" key="6">
    <source>
        <dbReference type="Proteomes" id="UP000540506"/>
    </source>
</evidence>
<dbReference type="PANTHER" id="PTHR21337">
    <property type="entry name" value="PHOSPHO-2-DEHYDRO-3-DEOXYHEPTONATE ALDOLASE 1, 2"/>
    <property type="match status" value="1"/>
</dbReference>
<keyword evidence="2 4" id="KW-0808">Transferase</keyword>
<dbReference type="Gene3D" id="3.20.20.70">
    <property type="entry name" value="Aldolase class I"/>
    <property type="match status" value="1"/>
</dbReference>
<keyword evidence="6" id="KW-1185">Reference proteome</keyword>
<reference evidence="5 6" key="1">
    <citation type="submission" date="2020-08" db="EMBL/GenBank/DDBJ databases">
        <title>Sequencing the genomes of 1000 actinobacteria strains.</title>
        <authorList>
            <person name="Klenk H.-P."/>
        </authorList>
    </citation>
    <scope>NUCLEOTIDE SEQUENCE [LARGE SCALE GENOMIC DNA]</scope>
    <source>
        <strain evidence="5 6">DSM 41654</strain>
    </source>
</reference>
<gene>
    <name evidence="5" type="ORF">FHR34_006799</name>
</gene>
<feature type="binding site" evidence="3">
    <location>
        <position position="81"/>
    </location>
    <ligand>
        <name>Mn(2+)</name>
        <dbReference type="ChEBI" id="CHEBI:29035"/>
    </ligand>
</feature>
<comment type="catalytic activity">
    <reaction evidence="4">
        <text>D-erythrose 4-phosphate + phosphoenolpyruvate + H2O = 7-phospho-2-dehydro-3-deoxy-D-arabino-heptonate + phosphate</text>
        <dbReference type="Rhea" id="RHEA:14717"/>
        <dbReference type="ChEBI" id="CHEBI:15377"/>
        <dbReference type="ChEBI" id="CHEBI:16897"/>
        <dbReference type="ChEBI" id="CHEBI:43474"/>
        <dbReference type="ChEBI" id="CHEBI:58394"/>
        <dbReference type="ChEBI" id="CHEBI:58702"/>
        <dbReference type="EC" id="2.5.1.54"/>
    </reaction>
</comment>
<comment type="similarity">
    <text evidence="1 4">Belongs to the class-II DAHP synthase family.</text>
</comment>
<evidence type="ECO:0000313" key="5">
    <source>
        <dbReference type="EMBL" id="MBB4927704.1"/>
    </source>
</evidence>
<dbReference type="GO" id="GO:0009073">
    <property type="term" value="P:aromatic amino acid family biosynthetic process"/>
    <property type="evidence" value="ECO:0007669"/>
    <property type="project" value="UniProtKB-KW"/>
</dbReference>
<name>A0A7W7VZG7_KITKI</name>
<protein>
    <recommendedName>
        <fullName evidence="4">Phospho-2-dehydro-3-deoxyheptonate aldolase</fullName>
        <ecNumber evidence="4">2.5.1.54</ecNumber>
    </recommendedName>
</protein>
<dbReference type="GO" id="GO:0009423">
    <property type="term" value="P:chorismate biosynthetic process"/>
    <property type="evidence" value="ECO:0007669"/>
    <property type="project" value="UniProtKB-UniPathway"/>
</dbReference>
<proteinExistence type="inferred from homology"/>
<feature type="binding site" evidence="3">
    <location>
        <position position="352"/>
    </location>
    <ligand>
        <name>Mn(2+)</name>
        <dbReference type="ChEBI" id="CHEBI:29035"/>
    </ligand>
</feature>
<keyword evidence="4" id="KW-0028">Amino-acid biosynthesis</keyword>
<feature type="binding site" evidence="3">
    <location>
        <position position="381"/>
    </location>
    <ligand>
        <name>Mn(2+)</name>
        <dbReference type="ChEBI" id="CHEBI:29035"/>
    </ligand>
</feature>
<keyword evidence="3" id="KW-0464">Manganese</keyword>
<evidence type="ECO:0000256" key="1">
    <source>
        <dbReference type="ARBA" id="ARBA00008911"/>
    </source>
</evidence>
<dbReference type="GO" id="GO:0008652">
    <property type="term" value="P:amino acid biosynthetic process"/>
    <property type="evidence" value="ECO:0007669"/>
    <property type="project" value="UniProtKB-KW"/>
</dbReference>
<keyword evidence="3" id="KW-0104">Cadmium</keyword>
<evidence type="ECO:0000256" key="4">
    <source>
        <dbReference type="RuleBase" id="RU363071"/>
    </source>
</evidence>
<dbReference type="EC" id="2.5.1.54" evidence="4"/>
<dbReference type="GO" id="GO:0003849">
    <property type="term" value="F:3-deoxy-7-phosphoheptulonate synthase activity"/>
    <property type="evidence" value="ECO:0007669"/>
    <property type="project" value="UniProtKB-EC"/>
</dbReference>
<comment type="cofactor">
    <cofactor evidence="3">
        <name>Mn(2+)</name>
        <dbReference type="ChEBI" id="CHEBI:29035"/>
    </cofactor>
    <cofactor evidence="3">
        <name>Co(2+)</name>
        <dbReference type="ChEBI" id="CHEBI:48828"/>
    </cofactor>
    <cofactor evidence="3">
        <name>Cd(2+)</name>
        <dbReference type="ChEBI" id="CHEBI:48775"/>
    </cofactor>
    <text evidence="3">Binds 1 divalent cation per subunit. The enzyme is active with manganese, cobalt or cadmium ions.</text>
</comment>
<feature type="binding site" evidence="3">
    <location>
        <position position="120"/>
    </location>
    <ligand>
        <name>phosphoenolpyruvate</name>
        <dbReference type="ChEBI" id="CHEBI:58702"/>
    </ligand>
</feature>
<dbReference type="Proteomes" id="UP000540506">
    <property type="component" value="Unassembled WGS sequence"/>
</dbReference>
<dbReference type="AlphaFoldDB" id="A0A7W7VZG7"/>
<dbReference type="RefSeq" id="WP_184944312.1">
    <property type="nucleotide sequence ID" value="NZ_JACHJV010000002.1"/>
</dbReference>
<dbReference type="Pfam" id="PF01474">
    <property type="entry name" value="DAHP_synth_2"/>
    <property type="match status" value="2"/>
</dbReference>
<dbReference type="InterPro" id="IPR013785">
    <property type="entry name" value="Aldolase_TIM"/>
</dbReference>
<keyword evidence="3" id="KW-0170">Cobalt</keyword>
<dbReference type="InterPro" id="IPR002480">
    <property type="entry name" value="DAHP_synth_2"/>
</dbReference>
<dbReference type="SUPFAM" id="SSF51569">
    <property type="entry name" value="Aldolase"/>
    <property type="match status" value="1"/>
</dbReference>
<accession>A0A7W7VZG7</accession>
<comment type="pathway">
    <text evidence="4">Metabolic intermediate biosynthesis; chorismate biosynthesis; chorismate from D-erythrose 4-phosphate and phosphoenolpyruvate: step 1/7.</text>
</comment>
<evidence type="ECO:0000256" key="2">
    <source>
        <dbReference type="ARBA" id="ARBA00022679"/>
    </source>
</evidence>
<dbReference type="PANTHER" id="PTHR21337:SF0">
    <property type="entry name" value="PHOSPHO-2-DEHYDRO-3-DEOXYHEPTONATE ALDOLASE"/>
    <property type="match status" value="1"/>
</dbReference>
<keyword evidence="4" id="KW-0057">Aromatic amino acid biosynthesis</keyword>
<feature type="binding site" evidence="3">
    <location>
        <position position="310"/>
    </location>
    <ligand>
        <name>Mn(2+)</name>
        <dbReference type="ChEBI" id="CHEBI:29035"/>
    </ligand>
</feature>
<dbReference type="EMBL" id="JACHJV010000002">
    <property type="protein sequence ID" value="MBB4927704.1"/>
    <property type="molecule type" value="Genomic_DNA"/>
</dbReference>
<feature type="binding site" evidence="3">
    <location>
        <position position="247"/>
    </location>
    <ligand>
        <name>phosphoenolpyruvate</name>
        <dbReference type="ChEBI" id="CHEBI:58702"/>
    </ligand>
</feature>
<organism evidence="5 6">
    <name type="scientific">Kitasatospora kifunensis</name>
    <name type="common">Streptomyces kifunensis</name>
    <dbReference type="NCBI Taxonomy" id="58351"/>
    <lineage>
        <taxon>Bacteria</taxon>
        <taxon>Bacillati</taxon>
        <taxon>Actinomycetota</taxon>
        <taxon>Actinomycetes</taxon>
        <taxon>Kitasatosporales</taxon>
        <taxon>Streptomycetaceae</taxon>
        <taxon>Kitasatospora</taxon>
    </lineage>
</organism>
<feature type="binding site" evidence="3">
    <location>
        <position position="278"/>
    </location>
    <ligand>
        <name>phosphoenolpyruvate</name>
        <dbReference type="ChEBI" id="CHEBI:58702"/>
    </ligand>
</feature>
<sequence>MTPSRPETKVLPTSRPGRQSHWYDFHAAQQPDWDDPQARDEICTQLAERPVLVSVDELRALRQELAAVAAGRSLVLQAGDCAESFAQSTPEHAAAKADTVATLADRLAADTGTAVVRIGRIAGQYAKPRSAPTELVGERELPSFRGHIVNDPAPEEDARRHRPQRLLQAYEASRTTARALRERPQRLWTSHEALILDYEVPLVRFDEAAADLFLGSTHLPWVGERTRQSDGAHVRLLADVVNPVGCKVSGSGPIEELLRVCERLDPDRTPGRLTLISRFGADHVARQLPDVASAVRAAGHPVVWLCDPMHGNTYRSRVGLKTRQLSVIQQEVRGFVTALRAAGVHPGGLHLEVSAQPVTECVGAEVADEEQLTTRYTTLCDPRLSPRQAAEVVRTFTEGL</sequence>
<dbReference type="UniPathway" id="UPA00053">
    <property type="reaction ID" value="UER00084"/>
</dbReference>